<comment type="caution">
    <text evidence="2">The sequence shown here is derived from an EMBL/GenBank/DDBJ whole genome shotgun (WGS) entry which is preliminary data.</text>
</comment>
<evidence type="ECO:0000256" key="1">
    <source>
        <dbReference type="SAM" id="MobiDB-lite"/>
    </source>
</evidence>
<accession>A0ABQ4LNU9</accession>
<sequence>MKLSDKQREALSMAQQHGGRLQRWKHGGYWTYEREPDDSRNLSKPGWYCTTNTVFALVRRGLVKMDHWESCTLTPEPKRVLFAGMVWEEKSGKKSG</sequence>
<gene>
    <name evidence="2" type="ORF">J21TS7_60210</name>
</gene>
<evidence type="ECO:0000313" key="3">
    <source>
        <dbReference type="Proteomes" id="UP000676601"/>
    </source>
</evidence>
<organism evidence="2 3">
    <name type="scientific">Paenibacillus cineris</name>
    <dbReference type="NCBI Taxonomy" id="237530"/>
    <lineage>
        <taxon>Bacteria</taxon>
        <taxon>Bacillati</taxon>
        <taxon>Bacillota</taxon>
        <taxon>Bacilli</taxon>
        <taxon>Bacillales</taxon>
        <taxon>Paenibacillaceae</taxon>
        <taxon>Paenibacillus</taxon>
    </lineage>
</organism>
<protein>
    <submittedName>
        <fullName evidence="2">Uncharacterized protein</fullName>
    </submittedName>
</protein>
<dbReference type="Proteomes" id="UP000676601">
    <property type="component" value="Unassembled WGS sequence"/>
</dbReference>
<feature type="region of interest" description="Disordered" evidence="1">
    <location>
        <begin position="1"/>
        <end position="21"/>
    </location>
</feature>
<reference evidence="2 3" key="1">
    <citation type="submission" date="2021-03" db="EMBL/GenBank/DDBJ databases">
        <title>Antimicrobial resistance genes in bacteria isolated from Japanese honey, and their potential for conferring macrolide and lincosamide resistance in the American foulbrood pathogen Paenibacillus larvae.</title>
        <authorList>
            <person name="Okamoto M."/>
            <person name="Kumagai M."/>
            <person name="Kanamori H."/>
            <person name="Takamatsu D."/>
        </authorList>
    </citation>
    <scope>NUCLEOTIDE SEQUENCE [LARGE SCALE GENOMIC DNA]</scope>
    <source>
        <strain evidence="2 3">J21TS7</strain>
    </source>
</reference>
<evidence type="ECO:0000313" key="2">
    <source>
        <dbReference type="EMBL" id="GIO57703.1"/>
    </source>
</evidence>
<keyword evidence="3" id="KW-1185">Reference proteome</keyword>
<name>A0ABQ4LNU9_9BACL</name>
<proteinExistence type="predicted"/>
<dbReference type="EMBL" id="BORU01000005">
    <property type="protein sequence ID" value="GIO57703.1"/>
    <property type="molecule type" value="Genomic_DNA"/>
</dbReference>